<proteinExistence type="predicted"/>
<dbReference type="InterPro" id="IPR008927">
    <property type="entry name" value="6-PGluconate_DH-like_C_sf"/>
</dbReference>
<evidence type="ECO:0000259" key="2">
    <source>
        <dbReference type="Pfam" id="PF02558"/>
    </source>
</evidence>
<dbReference type="PANTHER" id="PTHR38015:SF1">
    <property type="entry name" value="OPINE DEHYDROGENASE DOMAIN-CONTAINING PROTEIN"/>
    <property type="match status" value="1"/>
</dbReference>
<dbReference type="PANTHER" id="PTHR38015">
    <property type="entry name" value="BLR6086 PROTEIN"/>
    <property type="match status" value="1"/>
</dbReference>
<evidence type="ECO:0000313" key="3">
    <source>
        <dbReference type="EMBL" id="GKG99669.1"/>
    </source>
</evidence>
<dbReference type="Pfam" id="PF02558">
    <property type="entry name" value="ApbA"/>
    <property type="match status" value="1"/>
</dbReference>
<evidence type="ECO:0000313" key="4">
    <source>
        <dbReference type="Proteomes" id="UP001055091"/>
    </source>
</evidence>
<dbReference type="InterPro" id="IPR013332">
    <property type="entry name" value="KPR_N"/>
</dbReference>
<sequence>MDERIAIVGAGAAGVITAAWLTGKGHKVILCDSKEQCREDFAVIARKGIVVKGPGLISGLCPDRMTYEIAEAMEARLVLVCVSSGRQEEAAAWMAPWVRPDHDLLLMPGNLGTVIFHRKFKEKGVTYGLLAELAECLWACRRLGPGSYVSAMPPGQRRIAAFPSTETGRALERFGKLFSLKAGASLVENCLNSPNVLTHLSGTLLNLGGIEQKKGDFALFTDGISDGYIRCLEILEAERSEVLKVMGAECYAAPLRPFMTMLKASADYPEMEAFKKLSGPDGLWHRYVTEDAACGVALLVSLAEKFDVEVPAAKALLTLASRLTGIEYRQSGRTWEWMGNDAVGCLQTVNKP</sequence>
<evidence type="ECO:0000259" key="1">
    <source>
        <dbReference type="Pfam" id="PF02317"/>
    </source>
</evidence>
<accession>A0AA37JJK9</accession>
<dbReference type="AlphaFoldDB" id="A0AA37JJK9"/>
<organism evidence="3 4">
    <name type="scientific">Hungatella hathewayi</name>
    <dbReference type="NCBI Taxonomy" id="154046"/>
    <lineage>
        <taxon>Bacteria</taxon>
        <taxon>Bacillati</taxon>
        <taxon>Bacillota</taxon>
        <taxon>Clostridia</taxon>
        <taxon>Lachnospirales</taxon>
        <taxon>Lachnospiraceae</taxon>
        <taxon>Hungatella</taxon>
    </lineage>
</organism>
<name>A0AA37JJK9_9FIRM</name>
<reference evidence="3" key="1">
    <citation type="submission" date="2022-01" db="EMBL/GenBank/DDBJ databases">
        <title>Novel bile acid biosynthetic pathways are enriched in the microbiome of centenarians.</title>
        <authorList>
            <person name="Sato Y."/>
            <person name="Atarashi K."/>
            <person name="Plichta R.D."/>
            <person name="Arai Y."/>
            <person name="Sasajima S."/>
            <person name="Kearney M.S."/>
            <person name="Suda W."/>
            <person name="Takeshita K."/>
            <person name="Sasaki T."/>
            <person name="Okamoto S."/>
            <person name="Skelly N.A."/>
            <person name="Okamura Y."/>
            <person name="Vlamakis H."/>
            <person name="Li Y."/>
            <person name="Tanoue T."/>
            <person name="Takei H."/>
            <person name="Nittono H."/>
            <person name="Narushima S."/>
            <person name="Irie J."/>
            <person name="Itoh H."/>
            <person name="Moriya K."/>
            <person name="Sugiura Y."/>
            <person name="Suematsu M."/>
            <person name="Moritoki N."/>
            <person name="Shibata S."/>
            <person name="Littman R.D."/>
            <person name="Fischbach A.M."/>
            <person name="Uwamino Y."/>
            <person name="Inoue T."/>
            <person name="Honda A."/>
            <person name="Hattori M."/>
            <person name="Murai T."/>
            <person name="Xavier J.R."/>
            <person name="Hirose N."/>
            <person name="Honda K."/>
        </authorList>
    </citation>
    <scope>NUCLEOTIDE SEQUENCE</scope>
    <source>
        <strain evidence="3">CE91-St55</strain>
    </source>
</reference>
<dbReference type="SUPFAM" id="SSF51735">
    <property type="entry name" value="NAD(P)-binding Rossmann-fold domains"/>
    <property type="match status" value="1"/>
</dbReference>
<gene>
    <name evidence="3" type="ORF">CE91St55_16510</name>
</gene>
<dbReference type="Proteomes" id="UP001055091">
    <property type="component" value="Unassembled WGS sequence"/>
</dbReference>
<dbReference type="SUPFAM" id="SSF48179">
    <property type="entry name" value="6-phosphogluconate dehydrogenase C-terminal domain-like"/>
    <property type="match status" value="1"/>
</dbReference>
<evidence type="ECO:0008006" key="5">
    <source>
        <dbReference type="Google" id="ProtNLM"/>
    </source>
</evidence>
<comment type="caution">
    <text evidence="3">The sequence shown here is derived from an EMBL/GenBank/DDBJ whole genome shotgun (WGS) entry which is preliminary data.</text>
</comment>
<dbReference type="InterPro" id="IPR003421">
    <property type="entry name" value="Opine_DH"/>
</dbReference>
<dbReference type="InterPro" id="IPR013328">
    <property type="entry name" value="6PGD_dom2"/>
</dbReference>
<dbReference type="RefSeq" id="WP_182284192.1">
    <property type="nucleotide sequence ID" value="NZ_BQNJ01000001.1"/>
</dbReference>
<feature type="domain" description="Opine dehydrogenase" evidence="1">
    <location>
        <begin position="185"/>
        <end position="323"/>
    </location>
</feature>
<dbReference type="InterPro" id="IPR036291">
    <property type="entry name" value="NAD(P)-bd_dom_sf"/>
</dbReference>
<feature type="domain" description="Ketopantoate reductase N-terminal" evidence="2">
    <location>
        <begin position="5"/>
        <end position="106"/>
    </location>
</feature>
<protein>
    <recommendedName>
        <fullName evidence="5">Opine dehydrogenase</fullName>
    </recommendedName>
</protein>
<dbReference type="InterPro" id="IPR051729">
    <property type="entry name" value="Opine/Lysopine_DH"/>
</dbReference>
<dbReference type="Gene3D" id="1.10.1040.10">
    <property type="entry name" value="N-(1-d-carboxylethyl)-l-norvaline Dehydrogenase, domain 2"/>
    <property type="match status" value="1"/>
</dbReference>
<dbReference type="EMBL" id="BQNJ01000001">
    <property type="protein sequence ID" value="GKG99669.1"/>
    <property type="molecule type" value="Genomic_DNA"/>
</dbReference>
<dbReference type="Gene3D" id="3.40.50.720">
    <property type="entry name" value="NAD(P)-binding Rossmann-like Domain"/>
    <property type="match status" value="1"/>
</dbReference>
<dbReference type="Pfam" id="PF02317">
    <property type="entry name" value="Octopine_DH"/>
    <property type="match status" value="1"/>
</dbReference>
<dbReference type="GO" id="GO:0016491">
    <property type="term" value="F:oxidoreductase activity"/>
    <property type="evidence" value="ECO:0007669"/>
    <property type="project" value="InterPro"/>
</dbReference>